<name>A0A975DAG2_9GAMM</name>
<proteinExistence type="predicted"/>
<dbReference type="PANTHER" id="PTHR42739:SF1">
    <property type="entry name" value="MALATE SYNTHASE G"/>
    <property type="match status" value="1"/>
</dbReference>
<dbReference type="Pfam" id="PF20658">
    <property type="entry name" value="MSG_insertion"/>
    <property type="match status" value="1"/>
</dbReference>
<dbReference type="RefSeq" id="WP_208831361.1">
    <property type="nucleotide sequence ID" value="NZ_CP072110.1"/>
</dbReference>
<gene>
    <name evidence="2" type="ORF">J1N51_11235</name>
</gene>
<dbReference type="SUPFAM" id="SSF51645">
    <property type="entry name" value="Malate synthase G"/>
    <property type="match status" value="1"/>
</dbReference>
<dbReference type="EMBL" id="CP072110">
    <property type="protein sequence ID" value="QTH63304.1"/>
    <property type="molecule type" value="Genomic_DNA"/>
</dbReference>
<evidence type="ECO:0000313" key="3">
    <source>
        <dbReference type="Proteomes" id="UP000682739"/>
    </source>
</evidence>
<dbReference type="KEGG" id="psym:J1N51_11235"/>
<accession>A0A975DAG2</accession>
<organism evidence="2 3">
    <name type="scientific">Psychrosphaera ytuae</name>
    <dbReference type="NCBI Taxonomy" id="2820710"/>
    <lineage>
        <taxon>Bacteria</taxon>
        <taxon>Pseudomonadati</taxon>
        <taxon>Pseudomonadota</taxon>
        <taxon>Gammaproteobacteria</taxon>
        <taxon>Alteromonadales</taxon>
        <taxon>Pseudoalteromonadaceae</taxon>
        <taxon>Psychrosphaera</taxon>
    </lineage>
</organism>
<dbReference type="Proteomes" id="UP000682739">
    <property type="component" value="Chromosome"/>
</dbReference>
<dbReference type="AlphaFoldDB" id="A0A975DAG2"/>
<dbReference type="GO" id="GO:0009436">
    <property type="term" value="P:glyoxylate catabolic process"/>
    <property type="evidence" value="ECO:0007669"/>
    <property type="project" value="TreeGrafter"/>
</dbReference>
<reference evidence="2" key="1">
    <citation type="submission" date="2021-03" db="EMBL/GenBank/DDBJ databases">
        <title>Description of Psychrosphaera ytuae sp. nov. isolated from deep sea sediment of South China Sea.</title>
        <authorList>
            <person name="Zhang J."/>
            <person name="Xu X.-D."/>
        </authorList>
    </citation>
    <scope>NUCLEOTIDE SEQUENCE</scope>
    <source>
        <strain evidence="2">MTZ26</strain>
    </source>
</reference>
<dbReference type="GO" id="GO:0004474">
    <property type="term" value="F:malate synthase activity"/>
    <property type="evidence" value="ECO:0007669"/>
    <property type="project" value="InterPro"/>
</dbReference>
<evidence type="ECO:0000259" key="1">
    <source>
        <dbReference type="Pfam" id="PF20658"/>
    </source>
</evidence>
<dbReference type="GO" id="GO:0006097">
    <property type="term" value="P:glyoxylate cycle"/>
    <property type="evidence" value="ECO:0007669"/>
    <property type="project" value="InterPro"/>
</dbReference>
<sequence>MSTPKLDTINRSTSTQASLLAQSAEQNAASAETMSEVVSMFAELDEQTHLHVINYSKQFLDSVFPLEHGSHKDVKSYVVYYRHLLAFLEDGTQAGLAHPEQFVALSGHKENPSSIVLKTNGYHVEILFNPCGEHGRRDKANIDDIQVETFEDKQKASEAQSLEHAMTNRRWFSLLKKERHFKLDANGQPKYACLNVAKEFTNKDGEDYQLN</sequence>
<dbReference type="Gene3D" id="2.170.170.11">
    <property type="entry name" value="Malate synthase G - maily-beta sub-domain"/>
    <property type="match status" value="1"/>
</dbReference>
<dbReference type="GO" id="GO:0000287">
    <property type="term" value="F:magnesium ion binding"/>
    <property type="evidence" value="ECO:0007669"/>
    <property type="project" value="TreeGrafter"/>
</dbReference>
<dbReference type="InterPro" id="IPR048357">
    <property type="entry name" value="MSG_insertion"/>
</dbReference>
<dbReference type="NCBIfam" id="NF006511">
    <property type="entry name" value="PRK08951.1"/>
    <property type="match status" value="1"/>
</dbReference>
<protein>
    <submittedName>
        <fullName evidence="2">Malate synthase</fullName>
    </submittedName>
</protein>
<feature type="domain" description="Malate synthase G alpha-beta insertion" evidence="1">
    <location>
        <begin position="51"/>
        <end position="118"/>
    </location>
</feature>
<dbReference type="InterPro" id="IPR011076">
    <property type="entry name" value="Malate_synth_sf"/>
</dbReference>
<dbReference type="GO" id="GO:0005829">
    <property type="term" value="C:cytosol"/>
    <property type="evidence" value="ECO:0007669"/>
    <property type="project" value="TreeGrafter"/>
</dbReference>
<dbReference type="PANTHER" id="PTHR42739">
    <property type="entry name" value="MALATE SYNTHASE G"/>
    <property type="match status" value="1"/>
</dbReference>
<dbReference type="InterPro" id="IPR006253">
    <property type="entry name" value="Malate_synthG"/>
</dbReference>
<keyword evidence="3" id="KW-1185">Reference proteome</keyword>
<evidence type="ECO:0000313" key="2">
    <source>
        <dbReference type="EMBL" id="QTH63304.1"/>
    </source>
</evidence>